<dbReference type="Pfam" id="PF07696">
    <property type="entry name" value="7TMR-DISMED2"/>
    <property type="match status" value="1"/>
</dbReference>
<protein>
    <recommendedName>
        <fullName evidence="2">7TM-DISM receptor extracellular domain-containing protein</fullName>
    </recommendedName>
</protein>
<keyword evidence="1" id="KW-0812">Transmembrane</keyword>
<reference evidence="3" key="1">
    <citation type="journal article" date="2014" name="Front. Microbiol.">
        <title>High frequency of phylogenetically diverse reductive dehalogenase-homologous genes in deep subseafloor sedimentary metagenomes.</title>
        <authorList>
            <person name="Kawai M."/>
            <person name="Futagami T."/>
            <person name="Toyoda A."/>
            <person name="Takaki Y."/>
            <person name="Nishi S."/>
            <person name="Hori S."/>
            <person name="Arai W."/>
            <person name="Tsubouchi T."/>
            <person name="Morono Y."/>
            <person name="Uchiyama I."/>
            <person name="Ito T."/>
            <person name="Fujiyama A."/>
            <person name="Inagaki F."/>
            <person name="Takami H."/>
        </authorList>
    </citation>
    <scope>NUCLEOTIDE SEQUENCE</scope>
    <source>
        <strain evidence="3">Expedition CK06-06</strain>
    </source>
</reference>
<feature type="transmembrane region" description="Helical" evidence="1">
    <location>
        <begin position="22"/>
        <end position="41"/>
    </location>
</feature>
<keyword evidence="1" id="KW-0472">Membrane</keyword>
<accession>X0VUL1</accession>
<name>X0VUL1_9ZZZZ</name>
<feature type="domain" description="7TM-DISM receptor extracellular" evidence="2">
    <location>
        <begin position="72"/>
        <end position="187"/>
    </location>
</feature>
<dbReference type="InterPro" id="IPR011622">
    <property type="entry name" value="7TMR_DISM_rcpt_extracell_dom2"/>
</dbReference>
<comment type="caution">
    <text evidence="3">The sequence shown here is derived from an EMBL/GenBank/DDBJ whole genome shotgun (WGS) entry which is preliminary data.</text>
</comment>
<gene>
    <name evidence="3" type="ORF">S01H1_54044</name>
</gene>
<evidence type="ECO:0000256" key="1">
    <source>
        <dbReference type="SAM" id="Phobius"/>
    </source>
</evidence>
<proteinExistence type="predicted"/>
<keyword evidence="1" id="KW-1133">Transmembrane helix</keyword>
<organism evidence="3">
    <name type="scientific">marine sediment metagenome</name>
    <dbReference type="NCBI Taxonomy" id="412755"/>
    <lineage>
        <taxon>unclassified sequences</taxon>
        <taxon>metagenomes</taxon>
        <taxon>ecological metagenomes</taxon>
    </lineage>
</organism>
<dbReference type="AlphaFoldDB" id="X0VUL1"/>
<sequence length="189" mass="20264">MGAPLTDGKVTRACHEVRGGGLGGRLSCLVVFLLAFSLSLMPLPRGVALAVEPIVVKPEQEKLDVTALGELYEGRGDKLQIETAPGQDGYIGRMAVQATTAGTNPGWLVFALTNPSTERITRWLAAPRYTLANSRVLSPDLDAGQIAAITPSLGFRPERMKSDRADMFRLSLEPGQTITFAAELSSRQV</sequence>
<feature type="non-terminal residue" evidence="3">
    <location>
        <position position="189"/>
    </location>
</feature>
<evidence type="ECO:0000313" key="3">
    <source>
        <dbReference type="EMBL" id="GAG14827.1"/>
    </source>
</evidence>
<dbReference type="EMBL" id="BARS01035034">
    <property type="protein sequence ID" value="GAG14827.1"/>
    <property type="molecule type" value="Genomic_DNA"/>
</dbReference>
<evidence type="ECO:0000259" key="2">
    <source>
        <dbReference type="Pfam" id="PF07696"/>
    </source>
</evidence>